<reference evidence="1" key="1">
    <citation type="journal article" date="2014" name="Front. Microbiol.">
        <title>High frequency of phylogenetically diverse reductive dehalogenase-homologous genes in deep subseafloor sedimentary metagenomes.</title>
        <authorList>
            <person name="Kawai M."/>
            <person name="Futagami T."/>
            <person name="Toyoda A."/>
            <person name="Takaki Y."/>
            <person name="Nishi S."/>
            <person name="Hori S."/>
            <person name="Arai W."/>
            <person name="Tsubouchi T."/>
            <person name="Morono Y."/>
            <person name="Uchiyama I."/>
            <person name="Ito T."/>
            <person name="Fujiyama A."/>
            <person name="Inagaki F."/>
            <person name="Takami H."/>
        </authorList>
    </citation>
    <scope>NUCLEOTIDE SEQUENCE</scope>
    <source>
        <strain evidence="1">Expedition CK06-06</strain>
    </source>
</reference>
<feature type="non-terminal residue" evidence="1">
    <location>
        <position position="59"/>
    </location>
</feature>
<protein>
    <submittedName>
        <fullName evidence="1">Uncharacterized protein</fullName>
    </submittedName>
</protein>
<organism evidence="1">
    <name type="scientific">marine sediment metagenome</name>
    <dbReference type="NCBI Taxonomy" id="412755"/>
    <lineage>
        <taxon>unclassified sequences</taxon>
        <taxon>metagenomes</taxon>
        <taxon>ecological metagenomes</taxon>
    </lineage>
</organism>
<comment type="caution">
    <text evidence="1">The sequence shown here is derived from an EMBL/GenBank/DDBJ whole genome shotgun (WGS) entry which is preliminary data.</text>
</comment>
<evidence type="ECO:0000313" key="1">
    <source>
        <dbReference type="EMBL" id="GAI67322.1"/>
    </source>
</evidence>
<gene>
    <name evidence="1" type="ORF">S06H3_66443</name>
</gene>
<accession>X1QFP8</accession>
<name>X1QFP8_9ZZZZ</name>
<proteinExistence type="predicted"/>
<feature type="non-terminal residue" evidence="1">
    <location>
        <position position="1"/>
    </location>
</feature>
<dbReference type="AlphaFoldDB" id="X1QFP8"/>
<dbReference type="EMBL" id="BARV01045283">
    <property type="protein sequence ID" value="GAI67322.1"/>
    <property type="molecule type" value="Genomic_DNA"/>
</dbReference>
<sequence>TDVNLQGYKIMATLRKKDKDYSSFEIDVEAKPCLPTYAGTISFDAPRVRNKETLYLDAA</sequence>